<dbReference type="KEGG" id="oho:Oweho_1639"/>
<dbReference type="eggNOG" id="COG2963">
    <property type="taxonomic scope" value="Bacteria"/>
</dbReference>
<evidence type="ECO:0008006" key="3">
    <source>
        <dbReference type="Google" id="ProtNLM"/>
    </source>
</evidence>
<protein>
    <recommendedName>
        <fullName evidence="3">Transposase</fullName>
    </recommendedName>
</protein>
<evidence type="ECO:0000313" key="2">
    <source>
        <dbReference type="Proteomes" id="UP000005631"/>
    </source>
</evidence>
<dbReference type="SUPFAM" id="SSF46689">
    <property type="entry name" value="Homeodomain-like"/>
    <property type="match status" value="1"/>
</dbReference>
<organism evidence="1 2">
    <name type="scientific">Owenweeksia hongkongensis (strain DSM 17368 / CIP 108786 / JCM 12287 / NRRL B-23963 / UST20020801)</name>
    <dbReference type="NCBI Taxonomy" id="926562"/>
    <lineage>
        <taxon>Bacteria</taxon>
        <taxon>Pseudomonadati</taxon>
        <taxon>Bacteroidota</taxon>
        <taxon>Flavobacteriia</taxon>
        <taxon>Flavobacteriales</taxon>
        <taxon>Owenweeksiaceae</taxon>
        <taxon>Owenweeksia</taxon>
    </lineage>
</organism>
<name>G8QZY7_OWEHD</name>
<gene>
    <name evidence="1" type="ordered locus">Oweho_1639</name>
</gene>
<proteinExistence type="predicted"/>
<dbReference type="AlphaFoldDB" id="G8QZY7"/>
<reference evidence="1 2" key="1">
    <citation type="journal article" date="2012" name="Stand. Genomic Sci.">
        <title>Genome sequence of the orange-pigmented seawater bacterium Owenweeksia hongkongensis type strain (UST20020801(T)).</title>
        <authorList>
            <person name="Riedel T."/>
            <person name="Held B."/>
            <person name="Nolan M."/>
            <person name="Lucas S."/>
            <person name="Lapidus A."/>
            <person name="Tice H."/>
            <person name="Del Rio T.G."/>
            <person name="Cheng J.F."/>
            <person name="Han C."/>
            <person name="Tapia R."/>
            <person name="Goodwin L.A."/>
            <person name="Pitluck S."/>
            <person name="Liolios K."/>
            <person name="Mavromatis K."/>
            <person name="Pagani I."/>
            <person name="Ivanova N."/>
            <person name="Mikhailova N."/>
            <person name="Pati A."/>
            <person name="Chen A."/>
            <person name="Palaniappan K."/>
            <person name="Rohde M."/>
            <person name="Tindall B.J."/>
            <person name="Detter J.C."/>
            <person name="Goker M."/>
            <person name="Woyke T."/>
            <person name="Bristow J."/>
            <person name="Eisen J.A."/>
            <person name="Markowitz V."/>
            <person name="Hugenholtz P."/>
            <person name="Klenk H.P."/>
            <person name="Kyrpides N.C."/>
        </authorList>
    </citation>
    <scope>NUCLEOTIDE SEQUENCE</scope>
    <source>
        <strain evidence="2">DSM 17368 / JCM 12287 / NRRL B-23963</strain>
    </source>
</reference>
<dbReference type="Proteomes" id="UP000005631">
    <property type="component" value="Chromosome"/>
</dbReference>
<dbReference type="HOGENOM" id="CLU_139800_0_1_10"/>
<sequence>MSTRKGNGNFRSSPSVYSEAFKRQVVQEFESGLYTKASLKRKYGIAGNSCIDRWLKKYGKLSHANYLSIGRPMKDKDKQYIKELEAKLRKREKGLEAELRKKNAELSAYKQFISIAERELNISITKKSGIKPSRK</sequence>
<dbReference type="InterPro" id="IPR009057">
    <property type="entry name" value="Homeodomain-like_sf"/>
</dbReference>
<dbReference type="EMBL" id="CP003156">
    <property type="protein sequence ID" value="AEV32627.1"/>
    <property type="molecule type" value="Genomic_DNA"/>
</dbReference>
<accession>G8QZY7</accession>
<dbReference type="STRING" id="926562.Oweho_1639"/>
<keyword evidence="2" id="KW-1185">Reference proteome</keyword>
<evidence type="ECO:0000313" key="1">
    <source>
        <dbReference type="EMBL" id="AEV32627.1"/>
    </source>
</evidence>